<comment type="caution">
    <text evidence="1">The sequence shown here is derived from an EMBL/GenBank/DDBJ whole genome shotgun (WGS) entry which is preliminary data.</text>
</comment>
<gene>
    <name evidence="1" type="ORF">N479_04565</name>
</gene>
<dbReference type="EMBL" id="AUXW01000024">
    <property type="protein sequence ID" value="KKE85577.1"/>
    <property type="molecule type" value="Genomic_DNA"/>
</dbReference>
<reference evidence="1 2" key="1">
    <citation type="journal article" date="2015" name="BMC Genomics">
        <title>Genome mining reveals unlocked bioactive potential of marine Gram-negative bacteria.</title>
        <authorList>
            <person name="Machado H."/>
            <person name="Sonnenschein E.C."/>
            <person name="Melchiorsen J."/>
            <person name="Gram L."/>
        </authorList>
    </citation>
    <scope>NUCLEOTIDE SEQUENCE [LARGE SCALE GENOMIC DNA]</scope>
    <source>
        <strain evidence="1 2">S4054</strain>
    </source>
</reference>
<evidence type="ECO:0000313" key="1">
    <source>
        <dbReference type="EMBL" id="KKE85577.1"/>
    </source>
</evidence>
<name>A0A0F6AH92_9GAMM</name>
<evidence type="ECO:0000313" key="2">
    <source>
        <dbReference type="Proteomes" id="UP000033434"/>
    </source>
</evidence>
<organism evidence="1 2">
    <name type="scientific">Pseudoalteromonas luteoviolacea S4054</name>
    <dbReference type="NCBI Taxonomy" id="1129367"/>
    <lineage>
        <taxon>Bacteria</taxon>
        <taxon>Pseudomonadati</taxon>
        <taxon>Pseudomonadota</taxon>
        <taxon>Gammaproteobacteria</taxon>
        <taxon>Alteromonadales</taxon>
        <taxon>Pseudoalteromonadaceae</taxon>
        <taxon>Pseudoalteromonas</taxon>
    </lineage>
</organism>
<protein>
    <submittedName>
        <fullName evidence="1">Uncharacterized protein</fullName>
    </submittedName>
</protein>
<dbReference type="Proteomes" id="UP000033434">
    <property type="component" value="Unassembled WGS sequence"/>
</dbReference>
<sequence>MHVEILNIKNERFIMSYLYQGQQVAITLPVQSISMHKCRMAVKHQSGLSYIDFANTADAKGFLNWLGKAN</sequence>
<proteinExistence type="predicted"/>
<dbReference type="PATRIC" id="fig|1129367.4.peg.432"/>
<accession>A0A0F6AH92</accession>
<dbReference type="AlphaFoldDB" id="A0A0F6AH92"/>